<evidence type="ECO:0000256" key="1">
    <source>
        <dbReference type="SAM" id="MobiDB-lite"/>
    </source>
</evidence>
<dbReference type="AlphaFoldDB" id="A0A931IF90"/>
<evidence type="ECO:0000313" key="5">
    <source>
        <dbReference type="Proteomes" id="UP000655751"/>
    </source>
</evidence>
<evidence type="ECO:0000313" key="4">
    <source>
        <dbReference type="EMBL" id="MBH0780429.1"/>
    </source>
</evidence>
<feature type="signal peptide" evidence="2">
    <location>
        <begin position="1"/>
        <end position="26"/>
    </location>
</feature>
<protein>
    <recommendedName>
        <fullName evidence="3">Alpha/beta hydrolase domain-containing protein</fullName>
    </recommendedName>
</protein>
<gene>
    <name evidence="4" type="ORF">IT779_29570</name>
</gene>
<dbReference type="Proteomes" id="UP000655751">
    <property type="component" value="Unassembled WGS sequence"/>
</dbReference>
<keyword evidence="2" id="KW-0732">Signal</keyword>
<reference evidence="4" key="1">
    <citation type="submission" date="2020-11" db="EMBL/GenBank/DDBJ databases">
        <title>Nocardia NEAU-351.nov., a novel actinomycete isolated from the cow dung.</title>
        <authorList>
            <person name="Zhang X."/>
        </authorList>
    </citation>
    <scope>NUCLEOTIDE SEQUENCE</scope>
    <source>
        <strain evidence="4">NEAU-351</strain>
    </source>
</reference>
<sequence>MFTATVAALGCLIGSVVATQPTVAHAVPAAGNAADPVVVGPVTGGRGHPQFVAPFVLDEYGYSVTEYLVSGTARAYRTAAPPAPYSTRIMVYRPTDPARFSGNVVQEWGNVTGQIDASVELVWSYRQIFESGDAFVHVTAQQAGVCGMGLSGTPDVAGGVCVPTSLRGTDPARYGTLTHPGDIYADDIFSQVAQVVRRPVATAPLGGLTARQIIAVGESQSAIALDNYILSGADAATRVFDGFVIDADGHTEKPRAYRVPTVTVWSEESARPEHVLAPNHATWSVAGAAHTDHWFIAEVTNWAAHSLLGAPAHGRAEQEVAEVGNGDYGTQGPGASLTCAGNNQFPRRYVVDAAIAAVQTWASTGVPAPQPPPLRFTGGSVVPEPGPAVRDGLGVLMNAISPELGGIDVVELLGVPWALARDGDDNAIGGLRLPPMTVPVAAYDGSLCVAAGTTTPFSPQRLRELYPTHADYVARVIDAVRDSVDQRFLTRRDGVEMISRACASAIPNNGTTPPEQQPGECSQVEAALGA</sequence>
<dbReference type="InterPro" id="IPR045394">
    <property type="entry name" value="Abhydrolase_dom"/>
</dbReference>
<dbReference type="RefSeq" id="WP_196152737.1">
    <property type="nucleotide sequence ID" value="NZ_JADMLG010000015.1"/>
</dbReference>
<feature type="region of interest" description="Disordered" evidence="1">
    <location>
        <begin position="506"/>
        <end position="530"/>
    </location>
</feature>
<comment type="caution">
    <text evidence="4">The sequence shown here is derived from an EMBL/GenBank/DDBJ whole genome shotgun (WGS) entry which is preliminary data.</text>
</comment>
<accession>A0A931IF90</accession>
<keyword evidence="5" id="KW-1185">Reference proteome</keyword>
<proteinExistence type="predicted"/>
<organism evidence="4 5">
    <name type="scientific">Nocardia bovistercoris</name>
    <dbReference type="NCBI Taxonomy" id="2785916"/>
    <lineage>
        <taxon>Bacteria</taxon>
        <taxon>Bacillati</taxon>
        <taxon>Actinomycetota</taxon>
        <taxon>Actinomycetes</taxon>
        <taxon>Mycobacteriales</taxon>
        <taxon>Nocardiaceae</taxon>
        <taxon>Nocardia</taxon>
    </lineage>
</organism>
<evidence type="ECO:0000256" key="2">
    <source>
        <dbReference type="SAM" id="SignalP"/>
    </source>
</evidence>
<feature type="chain" id="PRO_5037634370" description="Alpha/beta hydrolase domain-containing protein" evidence="2">
    <location>
        <begin position="27"/>
        <end position="530"/>
    </location>
</feature>
<dbReference type="EMBL" id="JADMLG010000015">
    <property type="protein sequence ID" value="MBH0780429.1"/>
    <property type="molecule type" value="Genomic_DNA"/>
</dbReference>
<dbReference type="Pfam" id="PF20091">
    <property type="entry name" value="Abhydrolase_10"/>
    <property type="match status" value="1"/>
</dbReference>
<evidence type="ECO:0000259" key="3">
    <source>
        <dbReference type="Pfam" id="PF20091"/>
    </source>
</evidence>
<feature type="domain" description="Alpha/beta hydrolase" evidence="3">
    <location>
        <begin position="38"/>
        <end position="498"/>
    </location>
</feature>
<name>A0A931IF90_9NOCA</name>